<feature type="transmembrane region" description="Helical" evidence="9">
    <location>
        <begin position="191"/>
        <end position="208"/>
    </location>
</feature>
<dbReference type="GO" id="GO:0140359">
    <property type="term" value="F:ABC-type transporter activity"/>
    <property type="evidence" value="ECO:0007669"/>
    <property type="project" value="InterPro"/>
</dbReference>
<dbReference type="GO" id="GO:0016020">
    <property type="term" value="C:membrane"/>
    <property type="evidence" value="ECO:0007669"/>
    <property type="project" value="InterPro"/>
</dbReference>
<dbReference type="PANTHER" id="PTHR11384">
    <property type="entry name" value="ATP-BINDING CASSETTE, SUB-FAMILY D MEMBER"/>
    <property type="match status" value="1"/>
</dbReference>
<feature type="transmembrane region" description="Helical" evidence="9">
    <location>
        <begin position="1006"/>
        <end position="1026"/>
    </location>
</feature>
<dbReference type="EMBL" id="CAMXCT030002511">
    <property type="protein sequence ID" value="CAL4785918.1"/>
    <property type="molecule type" value="Genomic_DNA"/>
</dbReference>
<keyword evidence="4" id="KW-0547">Nucleotide-binding</keyword>
<feature type="domain" description="ABC transporter" evidence="10">
    <location>
        <begin position="438"/>
        <end position="706"/>
    </location>
</feature>
<accession>A0A9P1CYH2</accession>
<dbReference type="PROSITE" id="PS50893">
    <property type="entry name" value="ABC_TRANSPORTER_2"/>
    <property type="match status" value="2"/>
</dbReference>
<dbReference type="GO" id="GO:0016887">
    <property type="term" value="F:ATP hydrolysis activity"/>
    <property type="evidence" value="ECO:0007669"/>
    <property type="project" value="InterPro"/>
</dbReference>
<evidence type="ECO:0000256" key="7">
    <source>
        <dbReference type="ARBA" id="ARBA00023136"/>
    </source>
</evidence>
<evidence type="ECO:0000259" key="10">
    <source>
        <dbReference type="PROSITE" id="PS50893"/>
    </source>
</evidence>
<dbReference type="InterPro" id="IPR036640">
    <property type="entry name" value="ABC1_TM_sf"/>
</dbReference>
<feature type="transmembrane region" description="Helical" evidence="9">
    <location>
        <begin position="890"/>
        <end position="917"/>
    </location>
</feature>
<dbReference type="PROSITE" id="PS00211">
    <property type="entry name" value="ABC_TRANSPORTER_1"/>
    <property type="match status" value="2"/>
</dbReference>
<evidence type="ECO:0000256" key="5">
    <source>
        <dbReference type="ARBA" id="ARBA00022840"/>
    </source>
</evidence>
<dbReference type="SUPFAM" id="SSF90123">
    <property type="entry name" value="ABC transporter transmembrane region"/>
    <property type="match status" value="1"/>
</dbReference>
<evidence type="ECO:0000256" key="9">
    <source>
        <dbReference type="SAM" id="Phobius"/>
    </source>
</evidence>
<feature type="transmembrane region" description="Helical" evidence="9">
    <location>
        <begin position="311"/>
        <end position="329"/>
    </location>
</feature>
<dbReference type="InterPro" id="IPR011527">
    <property type="entry name" value="ABC1_TM_dom"/>
</dbReference>
<keyword evidence="7 9" id="KW-0472">Membrane</keyword>
<comment type="caution">
    <text evidence="11">The sequence shown here is derived from an EMBL/GenBank/DDBJ whole genome shotgun (WGS) entry which is preliminary data.</text>
</comment>
<keyword evidence="5" id="KW-0067">ATP-binding</keyword>
<dbReference type="Proteomes" id="UP001152797">
    <property type="component" value="Unassembled WGS sequence"/>
</dbReference>
<evidence type="ECO:0000313" key="11">
    <source>
        <dbReference type="EMBL" id="CAI3998606.1"/>
    </source>
</evidence>
<feature type="transmembrane region" description="Helical" evidence="9">
    <location>
        <begin position="58"/>
        <end position="81"/>
    </location>
</feature>
<dbReference type="SUPFAM" id="SSF52540">
    <property type="entry name" value="P-loop containing nucleoside triphosphate hydrolases"/>
    <property type="match status" value="2"/>
</dbReference>
<evidence type="ECO:0000256" key="2">
    <source>
        <dbReference type="ARBA" id="ARBA00022448"/>
    </source>
</evidence>
<feature type="region of interest" description="Disordered" evidence="8">
    <location>
        <begin position="1483"/>
        <end position="1531"/>
    </location>
</feature>
<proteinExistence type="inferred from homology"/>
<dbReference type="InterPro" id="IPR017871">
    <property type="entry name" value="ABC_transporter-like_CS"/>
</dbReference>
<dbReference type="InterPro" id="IPR003593">
    <property type="entry name" value="AAA+_ATPase"/>
</dbReference>
<sequence>CREANKIRSSFKQTKQQGALVISPYAPLPEPSPQVTSFLVQLIRLMRICVPTIFCEQAFWLFAAFLLSGFYGLLSCLVPSVLVRPLWTMVKVNLPAAFQDFVAIMLGYNAAIAILKAAMNFCGMRAMISFRRALVEHHHAAYMSREGRLYYTLGNLDHRVDTPDARITNDTDLLLQFLFEFVFGGIMKPESGACCQIFFLIFTVAVAYQEAEDGAPGWGWPSIGIAFMVVVVSLVPTLAAADGLTKAQSQVQSAEASLRAAYSKCSLFAESICFYGGEESEAERLEKLYVRVRLGFQSFAMYKLLVDLSQLAFYFGLAPISMAIAAFVVRKGSWTQDSETTFYVLNLTFIRIIRCCLEVAKSVVDLAKAQAMLQRVVQLLEVMDAFIAFEAHRKGKRSLSRAEGFLIDEEEVVCCLPYYRVQQLHCGAVVPMNITPFVAFENVDIFTPDGMRLLLKNVSLRLDPGESCLIMGPSGIGKSSLLRVLGQLWPLFRSPKGGEKATFSRPGPLSVFFLAQRPYLFQGTLREQVAYPIWDTSLLTELDTELMERLFTDANLLDVWEARRDELDTPGILWDDVLSLGEQQRLQFCRLFWHAEWYSRHHEDSDDGFFAVLDESSASMDTSSELKVYKACRERNLGYLSVAHRPTVIQFHNKILHFTFDKDRELCCRLRDAAEMALESAAQIHNEGLQNEEWRPQNTRRAMSKTRRGVGGLCNQSFSSLTGLCNTPVHDGNDEDDEFEMTSWMSSPKTPMLARLAKVKSAPDLVTFMMSTITKEEPNYVPLDTITESFQDQAMDVSSAETGVRSPYSNDSEEFAKNGAAYNLGIIARLSWTQSWLLAMVALLNLLAAAMLAFWAELFTNTKSVIKPGTTASFHAFGRQTSIDISFSRMLPVILCWGPALGVVKAIANYFSVLLMLEWRSKLFSHLQTRYLRSSDRIYYVLSNLDSRVEASDQRMTNDVDLLMQFSFEFFLGGIMKPDSGVLFKMSIFIVSCWIVWMDVERTLPGMGGAAPCTASALFLVTFLIVERFGRKCAEVQHQLQLCEASFRSAHARCRSFAEGISFYGGEATEKVMLDQHFTPILTTFKTFSWWKLPVEAMLVGGSVAFKEDDKARRVGIFDLTNSAMVECLDSLNRITCQVMDFAKSGALAKRVVELEEVMKAFHALFNVTSPGLSRSSINLLKKDLDVNLSCGADVMCGKDPEDAVIEVQGSGCCEPETLQLKCGPQVPVGESRGIIFQNVDIYTPDGSRLLLPDVNLSLDVGESCLIMGPSGIGKSSLLRVLGQLWPCFQTPGKVSARFSRPAGRNLFFLAQRPYLFDGTLREQIAYPVWDDSLLNQLNDTNLKRLFVDCNLEEVWHDRRHELDTPGIPWADVLSLGEQQRIQFCRLFWHAEWQQQRENQMTNTSFFSILDESTASMDTASEMKVYQTLKQKKIGFLSVAHPPTVIQYHTKVMHFQFNLKKELMYEVKDAKSMAEEHASLLTKHLKPMRSRSKDRRRPSTSSAELRIDAIAPKMPRGPSGSSDKKKETTPL</sequence>
<feature type="domain" description="ABC transporter" evidence="10">
    <location>
        <begin position="1237"/>
        <end position="1485"/>
    </location>
</feature>
<evidence type="ECO:0000256" key="8">
    <source>
        <dbReference type="SAM" id="MobiDB-lite"/>
    </source>
</evidence>
<dbReference type="Gene3D" id="3.40.50.300">
    <property type="entry name" value="P-loop containing nucleotide triphosphate hydrolases"/>
    <property type="match status" value="2"/>
</dbReference>
<dbReference type="InterPro" id="IPR050835">
    <property type="entry name" value="ABC_transporter_sub-D"/>
</dbReference>
<keyword evidence="2" id="KW-0813">Transport</keyword>
<feature type="compositionally biased region" description="Basic residues" evidence="8">
    <location>
        <begin position="1483"/>
        <end position="1498"/>
    </location>
</feature>
<feature type="transmembrane region" description="Helical" evidence="9">
    <location>
        <begin position="982"/>
        <end position="1000"/>
    </location>
</feature>
<feature type="compositionally biased region" description="Basic and acidic residues" evidence="8">
    <location>
        <begin position="1522"/>
        <end position="1531"/>
    </location>
</feature>
<dbReference type="InterPro" id="IPR027417">
    <property type="entry name" value="P-loop_NTPase"/>
</dbReference>
<reference evidence="12 13" key="2">
    <citation type="submission" date="2024-05" db="EMBL/GenBank/DDBJ databases">
        <authorList>
            <person name="Chen Y."/>
            <person name="Shah S."/>
            <person name="Dougan E. K."/>
            <person name="Thang M."/>
            <person name="Chan C."/>
        </authorList>
    </citation>
    <scope>NUCLEOTIDE SEQUENCE [LARGE SCALE GENOMIC DNA]</scope>
</reference>
<feature type="transmembrane region" description="Helical" evidence="9">
    <location>
        <begin position="220"/>
        <end position="241"/>
    </location>
</feature>
<keyword evidence="6 9" id="KW-1133">Transmembrane helix</keyword>
<dbReference type="PANTHER" id="PTHR11384:SF59">
    <property type="entry name" value="LYSOSOMAL COBALAMIN TRANSPORTER ABCD4"/>
    <property type="match status" value="1"/>
</dbReference>
<dbReference type="Pfam" id="PF06472">
    <property type="entry name" value="ABC_membrane_2"/>
    <property type="match status" value="2"/>
</dbReference>
<protein>
    <submittedName>
        <fullName evidence="12">ABC transporter domain-containing protein</fullName>
    </submittedName>
</protein>
<evidence type="ECO:0000313" key="13">
    <source>
        <dbReference type="Proteomes" id="UP001152797"/>
    </source>
</evidence>
<feature type="transmembrane region" description="Helical" evidence="9">
    <location>
        <begin position="836"/>
        <end position="856"/>
    </location>
</feature>
<evidence type="ECO:0000313" key="12">
    <source>
        <dbReference type="EMBL" id="CAL4785918.1"/>
    </source>
</evidence>
<keyword evidence="3 9" id="KW-0812">Transmembrane</keyword>
<dbReference type="EMBL" id="CAMXCT020002511">
    <property type="protein sequence ID" value="CAL1151981.1"/>
    <property type="molecule type" value="Genomic_DNA"/>
</dbReference>
<evidence type="ECO:0000256" key="6">
    <source>
        <dbReference type="ARBA" id="ARBA00022989"/>
    </source>
</evidence>
<reference evidence="11" key="1">
    <citation type="submission" date="2022-10" db="EMBL/GenBank/DDBJ databases">
        <authorList>
            <person name="Chen Y."/>
            <person name="Dougan E. K."/>
            <person name="Chan C."/>
            <person name="Rhodes N."/>
            <person name="Thang M."/>
        </authorList>
    </citation>
    <scope>NUCLEOTIDE SEQUENCE</scope>
</reference>
<dbReference type="SMART" id="SM00382">
    <property type="entry name" value="AAA"/>
    <property type="match status" value="2"/>
</dbReference>
<evidence type="ECO:0000256" key="1">
    <source>
        <dbReference type="ARBA" id="ARBA00008575"/>
    </source>
</evidence>
<dbReference type="EMBL" id="CAMXCT010002511">
    <property type="protein sequence ID" value="CAI3998606.1"/>
    <property type="molecule type" value="Genomic_DNA"/>
</dbReference>
<dbReference type="Pfam" id="PF00005">
    <property type="entry name" value="ABC_tran"/>
    <property type="match status" value="2"/>
</dbReference>
<gene>
    <name evidence="11" type="ORF">C1SCF055_LOCUS24888</name>
</gene>
<feature type="transmembrane region" description="Helical" evidence="9">
    <location>
        <begin position="101"/>
        <end position="122"/>
    </location>
</feature>
<keyword evidence="13" id="KW-1185">Reference proteome</keyword>
<evidence type="ECO:0000256" key="3">
    <source>
        <dbReference type="ARBA" id="ARBA00022692"/>
    </source>
</evidence>
<evidence type="ECO:0000256" key="4">
    <source>
        <dbReference type="ARBA" id="ARBA00022741"/>
    </source>
</evidence>
<name>A0A9P1CYH2_9DINO</name>
<dbReference type="OrthoDB" id="427016at2759"/>
<comment type="similarity">
    <text evidence="1">Belongs to the ABC transporter superfamily. ABCD family. Peroxisomal fatty acyl CoA transporter (TC 3.A.1.203) subfamily.</text>
</comment>
<organism evidence="11">
    <name type="scientific">Cladocopium goreaui</name>
    <dbReference type="NCBI Taxonomy" id="2562237"/>
    <lineage>
        <taxon>Eukaryota</taxon>
        <taxon>Sar</taxon>
        <taxon>Alveolata</taxon>
        <taxon>Dinophyceae</taxon>
        <taxon>Suessiales</taxon>
        <taxon>Symbiodiniaceae</taxon>
        <taxon>Cladocopium</taxon>
    </lineage>
</organism>
<dbReference type="InterPro" id="IPR003439">
    <property type="entry name" value="ABC_transporter-like_ATP-bd"/>
</dbReference>
<feature type="non-terminal residue" evidence="11">
    <location>
        <position position="1531"/>
    </location>
</feature>
<dbReference type="Gene3D" id="1.20.1560.10">
    <property type="entry name" value="ABC transporter type 1, transmembrane domain"/>
    <property type="match status" value="1"/>
</dbReference>
<dbReference type="GO" id="GO:0005524">
    <property type="term" value="F:ATP binding"/>
    <property type="evidence" value="ECO:0007669"/>
    <property type="project" value="UniProtKB-KW"/>
</dbReference>
<dbReference type="CDD" id="cd03223">
    <property type="entry name" value="ABCD_peroxisomal_ALDP"/>
    <property type="match status" value="2"/>
</dbReference>